<sequence length="140" mass="15213">MKAFAVIAFALVISVAQGTVYSRCGFAQTLYYDYGVTDMNTLANWVCLVQYESSFNDQAVGAINYNGTQDFGLFQINNKYWCQGAVSSSDSCGIACTSLLGNLSASWSCAQLVYQQQGFSAWYGWLNNCNGTAPSVADCF</sequence>
<evidence type="ECO:0000256" key="6">
    <source>
        <dbReference type="ARBA" id="ARBA00023295"/>
    </source>
</evidence>
<dbReference type="Gene3D" id="1.10.530.10">
    <property type="match status" value="1"/>
</dbReference>
<name>A0A7R8UXE1_HERIL</name>
<dbReference type="PRINTS" id="PR00135">
    <property type="entry name" value="LYZLACT"/>
</dbReference>
<feature type="signal peptide" evidence="8">
    <location>
        <begin position="1"/>
        <end position="18"/>
    </location>
</feature>
<gene>
    <name evidence="9" type="ORF">HERILL_LOCUS11466</name>
</gene>
<protein>
    <recommendedName>
        <fullName evidence="3">lysozyme</fullName>
        <ecNumber evidence="3">3.2.1.17</ecNumber>
    </recommendedName>
</protein>
<evidence type="ECO:0000256" key="8">
    <source>
        <dbReference type="SAM" id="SignalP"/>
    </source>
</evidence>
<dbReference type="FunFam" id="1.10.530.10:FF:000001">
    <property type="entry name" value="Lysozyme C"/>
    <property type="match status" value="1"/>
</dbReference>
<comment type="catalytic activity">
    <reaction evidence="1">
        <text>Hydrolysis of (1-&gt;4)-beta-linkages between N-acetylmuramic acid and N-acetyl-D-glucosamine residues in a peptidoglycan and between N-acetyl-D-glucosamine residues in chitodextrins.</text>
        <dbReference type="EC" id="3.2.1.17"/>
    </reaction>
</comment>
<dbReference type="Proteomes" id="UP000594454">
    <property type="component" value="Chromosome 4"/>
</dbReference>
<accession>A0A7R8UXE1</accession>
<reference evidence="9 10" key="1">
    <citation type="submission" date="2020-11" db="EMBL/GenBank/DDBJ databases">
        <authorList>
            <person name="Wallbank WR R."/>
            <person name="Pardo Diaz C."/>
            <person name="Kozak K."/>
            <person name="Martin S."/>
            <person name="Jiggins C."/>
            <person name="Moest M."/>
            <person name="Warren A I."/>
            <person name="Generalovic N T."/>
            <person name="Byers J.R.P. K."/>
            <person name="Montejo-Kovacevich G."/>
            <person name="Yen C E."/>
        </authorList>
    </citation>
    <scope>NUCLEOTIDE SEQUENCE [LARGE SCALE GENOMIC DNA]</scope>
</reference>
<dbReference type="SMR" id="A0A7R8UXE1"/>
<keyword evidence="10" id="KW-1185">Reference proteome</keyword>
<dbReference type="EMBL" id="LR899012">
    <property type="protein sequence ID" value="CAD7088875.1"/>
    <property type="molecule type" value="Genomic_DNA"/>
</dbReference>
<evidence type="ECO:0000256" key="3">
    <source>
        <dbReference type="ARBA" id="ARBA00012732"/>
    </source>
</evidence>
<dbReference type="FunCoup" id="A0A7R8UXE1">
    <property type="interactions" value="92"/>
</dbReference>
<dbReference type="PANTHER" id="PTHR11407">
    <property type="entry name" value="LYSOZYME C"/>
    <property type="match status" value="1"/>
</dbReference>
<dbReference type="PANTHER" id="PTHR11407:SF63">
    <property type="entry name" value="LYSOZYME C"/>
    <property type="match status" value="1"/>
</dbReference>
<dbReference type="AlphaFoldDB" id="A0A7R8UXE1"/>
<evidence type="ECO:0000313" key="10">
    <source>
        <dbReference type="Proteomes" id="UP000594454"/>
    </source>
</evidence>
<dbReference type="OrthoDB" id="17373at2759"/>
<dbReference type="GO" id="GO:0031640">
    <property type="term" value="P:killing of cells of another organism"/>
    <property type="evidence" value="ECO:0007669"/>
    <property type="project" value="UniProtKB-KW"/>
</dbReference>
<dbReference type="SMART" id="SM00263">
    <property type="entry name" value="LYZ1"/>
    <property type="match status" value="1"/>
</dbReference>
<dbReference type="CDD" id="cd16899">
    <property type="entry name" value="LYZ_C_invert"/>
    <property type="match status" value="1"/>
</dbReference>
<proteinExistence type="inferred from homology"/>
<keyword evidence="6" id="KW-0378">Hydrolase</keyword>
<dbReference type="InterPro" id="IPR023346">
    <property type="entry name" value="Lysozyme-like_dom_sf"/>
</dbReference>
<keyword evidence="4" id="KW-0929">Antimicrobial</keyword>
<dbReference type="InterPro" id="IPR001916">
    <property type="entry name" value="Glyco_hydro_22"/>
</dbReference>
<feature type="chain" id="PRO_5031208686" description="lysozyme" evidence="8">
    <location>
        <begin position="19"/>
        <end position="140"/>
    </location>
</feature>
<dbReference type="PROSITE" id="PS51348">
    <property type="entry name" value="GLYCOSYL_HYDROL_F22_2"/>
    <property type="match status" value="1"/>
</dbReference>
<dbReference type="GO" id="GO:0042742">
    <property type="term" value="P:defense response to bacterium"/>
    <property type="evidence" value="ECO:0007669"/>
    <property type="project" value="UniProtKB-KW"/>
</dbReference>
<dbReference type="GO" id="GO:0003796">
    <property type="term" value="F:lysozyme activity"/>
    <property type="evidence" value="ECO:0007669"/>
    <property type="project" value="UniProtKB-EC"/>
</dbReference>
<dbReference type="SUPFAM" id="SSF53955">
    <property type="entry name" value="Lysozyme-like"/>
    <property type="match status" value="1"/>
</dbReference>
<evidence type="ECO:0000313" key="9">
    <source>
        <dbReference type="EMBL" id="CAD7088875.1"/>
    </source>
</evidence>
<organism evidence="9 10">
    <name type="scientific">Hermetia illucens</name>
    <name type="common">Black soldier fly</name>
    <dbReference type="NCBI Taxonomy" id="343691"/>
    <lineage>
        <taxon>Eukaryota</taxon>
        <taxon>Metazoa</taxon>
        <taxon>Ecdysozoa</taxon>
        <taxon>Arthropoda</taxon>
        <taxon>Hexapoda</taxon>
        <taxon>Insecta</taxon>
        <taxon>Pterygota</taxon>
        <taxon>Neoptera</taxon>
        <taxon>Endopterygota</taxon>
        <taxon>Diptera</taxon>
        <taxon>Brachycera</taxon>
        <taxon>Stratiomyomorpha</taxon>
        <taxon>Stratiomyidae</taxon>
        <taxon>Hermetiinae</taxon>
        <taxon>Hermetia</taxon>
    </lineage>
</organism>
<evidence type="ECO:0000256" key="7">
    <source>
        <dbReference type="RuleBase" id="RU004440"/>
    </source>
</evidence>
<dbReference type="InParanoid" id="A0A7R8UXE1"/>
<keyword evidence="6" id="KW-0326">Glycosidase</keyword>
<evidence type="ECO:0000256" key="4">
    <source>
        <dbReference type="ARBA" id="ARBA00022638"/>
    </source>
</evidence>
<dbReference type="Pfam" id="PF00062">
    <property type="entry name" value="Lys"/>
    <property type="match status" value="1"/>
</dbReference>
<keyword evidence="4" id="KW-0081">Bacteriolytic enzyme</keyword>
<evidence type="ECO:0000256" key="5">
    <source>
        <dbReference type="ARBA" id="ARBA00023157"/>
    </source>
</evidence>
<dbReference type="EC" id="3.2.1.17" evidence="3"/>
<evidence type="ECO:0000256" key="1">
    <source>
        <dbReference type="ARBA" id="ARBA00000632"/>
    </source>
</evidence>
<evidence type="ECO:0000256" key="2">
    <source>
        <dbReference type="ARBA" id="ARBA00010859"/>
    </source>
</evidence>
<keyword evidence="8" id="KW-0732">Signal</keyword>
<keyword evidence="5" id="KW-1015">Disulfide bond</keyword>
<comment type="similarity">
    <text evidence="2 7">Belongs to the glycosyl hydrolase 22 family.</text>
</comment>